<evidence type="ECO:0000259" key="1">
    <source>
        <dbReference type="Pfam" id="PF15919"/>
    </source>
</evidence>
<dbReference type="Proteomes" id="UP000626148">
    <property type="component" value="Unassembled WGS sequence"/>
</dbReference>
<dbReference type="SUPFAM" id="SSF143100">
    <property type="entry name" value="TTHA1013/TTHA0281-like"/>
    <property type="match status" value="1"/>
</dbReference>
<comment type="caution">
    <text evidence="2">The sequence shown here is derived from an EMBL/GenBank/DDBJ whole genome shotgun (WGS) entry which is preliminary data.</text>
</comment>
<gene>
    <name evidence="2" type="ORF">GCM10007392_14260</name>
</gene>
<evidence type="ECO:0000313" key="3">
    <source>
        <dbReference type="Proteomes" id="UP000626148"/>
    </source>
</evidence>
<sequence length="140" mass="15274">MKYPIAIEWGDEHSATGIIIPDIPGAMTAGDSFEEAYASAFEVAHIQLEELVERGEPVPMPTSVEHHRGNPDYAAMGWGLIDLDVTAYLGATEKVNVTMPGTVVRQVDQYVKTHALRSRSAFLTEAALDKIKGEGRSHPQ</sequence>
<organism evidence="2 3">
    <name type="scientific">Saccharospirillum salsuginis</name>
    <dbReference type="NCBI Taxonomy" id="418750"/>
    <lineage>
        <taxon>Bacteria</taxon>
        <taxon>Pseudomonadati</taxon>
        <taxon>Pseudomonadota</taxon>
        <taxon>Gammaproteobacteria</taxon>
        <taxon>Oceanospirillales</taxon>
        <taxon>Saccharospirillaceae</taxon>
        <taxon>Saccharospirillum</taxon>
    </lineage>
</organism>
<dbReference type="Gene3D" id="3.30.160.250">
    <property type="match status" value="1"/>
</dbReference>
<accession>A0A918N8N2</accession>
<feature type="domain" description="HicB-like antitoxin of toxin-antitoxin system" evidence="1">
    <location>
        <begin position="3"/>
        <end position="127"/>
    </location>
</feature>
<dbReference type="InterPro" id="IPR035069">
    <property type="entry name" value="TTHA1013/TTHA0281-like"/>
</dbReference>
<proteinExistence type="predicted"/>
<dbReference type="AlphaFoldDB" id="A0A918N8N2"/>
<dbReference type="Pfam" id="PF15919">
    <property type="entry name" value="HicB_lk_antitox"/>
    <property type="match status" value="1"/>
</dbReference>
<dbReference type="InterPro" id="IPR031807">
    <property type="entry name" value="HicB-like"/>
</dbReference>
<dbReference type="CDD" id="cd22231">
    <property type="entry name" value="RHH_NikR_HicB-like"/>
    <property type="match status" value="1"/>
</dbReference>
<reference evidence="2" key="2">
    <citation type="submission" date="2020-09" db="EMBL/GenBank/DDBJ databases">
        <authorList>
            <person name="Sun Q."/>
            <person name="Kim S."/>
        </authorList>
    </citation>
    <scope>NUCLEOTIDE SEQUENCE</scope>
    <source>
        <strain evidence="2">KCTC 22169</strain>
    </source>
</reference>
<reference evidence="2" key="1">
    <citation type="journal article" date="2014" name="Int. J. Syst. Evol. Microbiol.">
        <title>Complete genome sequence of Corynebacterium casei LMG S-19264T (=DSM 44701T), isolated from a smear-ripened cheese.</title>
        <authorList>
            <consortium name="US DOE Joint Genome Institute (JGI-PGF)"/>
            <person name="Walter F."/>
            <person name="Albersmeier A."/>
            <person name="Kalinowski J."/>
            <person name="Ruckert C."/>
        </authorList>
    </citation>
    <scope>NUCLEOTIDE SEQUENCE</scope>
    <source>
        <strain evidence="2">KCTC 22169</strain>
    </source>
</reference>
<dbReference type="RefSeq" id="WP_189607850.1">
    <property type="nucleotide sequence ID" value="NZ_BMXR01000003.1"/>
</dbReference>
<dbReference type="EMBL" id="BMXR01000003">
    <property type="protein sequence ID" value="GGX48413.1"/>
    <property type="molecule type" value="Genomic_DNA"/>
</dbReference>
<protein>
    <submittedName>
        <fullName evidence="2">CopG family transcriptional regulator</fullName>
    </submittedName>
</protein>
<name>A0A918N8N2_9GAMM</name>
<evidence type="ECO:0000313" key="2">
    <source>
        <dbReference type="EMBL" id="GGX48413.1"/>
    </source>
</evidence>
<keyword evidence="3" id="KW-1185">Reference proteome</keyword>